<dbReference type="Pfam" id="PF04979">
    <property type="entry name" value="IPP-2"/>
    <property type="match status" value="1"/>
</dbReference>
<accession>A0ABS8T2M8</accession>
<protein>
    <recommendedName>
        <fullName evidence="4">Protein phosphatase inhibitor 2</fullName>
    </recommendedName>
</protein>
<evidence type="ECO:0000256" key="1">
    <source>
        <dbReference type="SAM" id="MobiDB-lite"/>
    </source>
</evidence>
<feature type="compositionally biased region" description="Acidic residues" evidence="1">
    <location>
        <begin position="129"/>
        <end position="138"/>
    </location>
</feature>
<dbReference type="Proteomes" id="UP000823775">
    <property type="component" value="Unassembled WGS sequence"/>
</dbReference>
<dbReference type="EMBL" id="JACEIK010001028">
    <property type="protein sequence ID" value="MCD7465213.1"/>
    <property type="molecule type" value="Genomic_DNA"/>
</dbReference>
<evidence type="ECO:0000313" key="3">
    <source>
        <dbReference type="Proteomes" id="UP000823775"/>
    </source>
</evidence>
<sequence length="138" mass="15866">MGVKWDEAKLEEIEANKPVRMKITEPKTPYHQSKIDDDNFEEYGNGSDDVASCSSKNRSDPHKDPDDDSAAAADDDESDRKKSFIEHRRGHYDEYKRIKELHRNGSFLQQFPDDDDDDEDDDGVKGIQIEEEKEDTSA</sequence>
<name>A0ABS8T2M8_DATST</name>
<keyword evidence="3" id="KW-1185">Reference proteome</keyword>
<proteinExistence type="predicted"/>
<organism evidence="2 3">
    <name type="scientific">Datura stramonium</name>
    <name type="common">Jimsonweed</name>
    <name type="synonym">Common thornapple</name>
    <dbReference type="NCBI Taxonomy" id="4076"/>
    <lineage>
        <taxon>Eukaryota</taxon>
        <taxon>Viridiplantae</taxon>
        <taxon>Streptophyta</taxon>
        <taxon>Embryophyta</taxon>
        <taxon>Tracheophyta</taxon>
        <taxon>Spermatophyta</taxon>
        <taxon>Magnoliopsida</taxon>
        <taxon>eudicotyledons</taxon>
        <taxon>Gunneridae</taxon>
        <taxon>Pentapetalae</taxon>
        <taxon>asterids</taxon>
        <taxon>lamiids</taxon>
        <taxon>Solanales</taxon>
        <taxon>Solanaceae</taxon>
        <taxon>Solanoideae</taxon>
        <taxon>Datureae</taxon>
        <taxon>Datura</taxon>
    </lineage>
</organism>
<feature type="compositionally biased region" description="Acidic residues" evidence="1">
    <location>
        <begin position="66"/>
        <end position="77"/>
    </location>
</feature>
<evidence type="ECO:0000313" key="2">
    <source>
        <dbReference type="EMBL" id="MCD7465213.1"/>
    </source>
</evidence>
<feature type="compositionally biased region" description="Basic and acidic residues" evidence="1">
    <location>
        <begin position="78"/>
        <end position="103"/>
    </location>
</feature>
<evidence type="ECO:0008006" key="4">
    <source>
        <dbReference type="Google" id="ProtNLM"/>
    </source>
</evidence>
<feature type="region of interest" description="Disordered" evidence="1">
    <location>
        <begin position="17"/>
        <end position="138"/>
    </location>
</feature>
<gene>
    <name evidence="2" type="ORF">HAX54_000802</name>
</gene>
<dbReference type="InterPro" id="IPR007062">
    <property type="entry name" value="PPI-2"/>
</dbReference>
<comment type="caution">
    <text evidence="2">The sequence shown here is derived from an EMBL/GenBank/DDBJ whole genome shotgun (WGS) entry which is preliminary data.</text>
</comment>
<feature type="compositionally biased region" description="Acidic residues" evidence="1">
    <location>
        <begin position="112"/>
        <end position="122"/>
    </location>
</feature>
<reference evidence="2 3" key="1">
    <citation type="journal article" date="2021" name="BMC Genomics">
        <title>Datura genome reveals duplications of psychoactive alkaloid biosynthetic genes and high mutation rate following tissue culture.</title>
        <authorList>
            <person name="Rajewski A."/>
            <person name="Carter-House D."/>
            <person name="Stajich J."/>
            <person name="Litt A."/>
        </authorList>
    </citation>
    <scope>NUCLEOTIDE SEQUENCE [LARGE SCALE GENOMIC DNA]</scope>
    <source>
        <strain evidence="2">AR-01</strain>
    </source>
</reference>
<dbReference type="PANTHER" id="PTHR12398:SF25">
    <property type="entry name" value="PROTEIN PHOSPHATASE INHIBITOR 2-LIKE"/>
    <property type="match status" value="1"/>
</dbReference>
<dbReference type="PANTHER" id="PTHR12398">
    <property type="entry name" value="PROTEIN PHOSPHATASE INHIBITOR"/>
    <property type="match status" value="1"/>
</dbReference>